<evidence type="ECO:0000256" key="7">
    <source>
        <dbReference type="ARBA" id="ARBA00083297"/>
    </source>
</evidence>
<dbReference type="FunFam" id="3.20.20.70:FF:000056">
    <property type="entry name" value="hydroxyacid oxidase 2"/>
    <property type="match status" value="1"/>
</dbReference>
<feature type="binding site" evidence="9">
    <location>
        <position position="180"/>
    </location>
    <ligand>
        <name>glyoxylate</name>
        <dbReference type="ChEBI" id="CHEBI:36655"/>
    </ligand>
</feature>
<feature type="binding site" evidence="9">
    <location>
        <position position="171"/>
    </location>
    <ligand>
        <name>FMN</name>
        <dbReference type="ChEBI" id="CHEBI:58210"/>
    </ligand>
</feature>
<feature type="binding site" evidence="9">
    <location>
        <position position="25"/>
    </location>
    <ligand>
        <name>glyoxylate</name>
        <dbReference type="ChEBI" id="CHEBI:36655"/>
    </ligand>
</feature>
<dbReference type="GO" id="GO:0005737">
    <property type="term" value="C:cytoplasm"/>
    <property type="evidence" value="ECO:0007669"/>
    <property type="project" value="UniProtKB-ARBA"/>
</dbReference>
<name>A0A1R1PV71_ZANCU</name>
<dbReference type="AlphaFoldDB" id="A0A1R1PV71"/>
<dbReference type="EMBL" id="LSSK01000140">
    <property type="protein sequence ID" value="OMH84841.1"/>
    <property type="molecule type" value="Genomic_DNA"/>
</dbReference>
<feature type="active site" description="Proton acceptor" evidence="8">
    <location>
        <position position="276"/>
    </location>
</feature>
<dbReference type="InterPro" id="IPR013785">
    <property type="entry name" value="Aldolase_TIM"/>
</dbReference>
<feature type="binding site" evidence="9">
    <location>
        <begin position="330"/>
        <end position="331"/>
    </location>
    <ligand>
        <name>FMN</name>
        <dbReference type="ChEBI" id="CHEBI:58210"/>
    </ligand>
</feature>
<dbReference type="PROSITE" id="PS51349">
    <property type="entry name" value="FMN_HYDROXY_ACID_DH_2"/>
    <property type="match status" value="1"/>
</dbReference>
<keyword evidence="3 9" id="KW-0288">FMN</keyword>
<comment type="similarity">
    <text evidence="5">Belongs to the FMN-dependent alpha-hydroxy acid dehydrogenase family.</text>
</comment>
<keyword evidence="12" id="KW-1185">Reference proteome</keyword>
<dbReference type="PROSITE" id="PS00557">
    <property type="entry name" value="FMN_HYDROXY_ACID_DH_1"/>
    <property type="match status" value="1"/>
</dbReference>
<feature type="binding site" evidence="9">
    <location>
        <position position="252"/>
    </location>
    <ligand>
        <name>FMN</name>
        <dbReference type="ChEBI" id="CHEBI:58210"/>
    </ligand>
</feature>
<feature type="binding site" evidence="9">
    <location>
        <position position="145"/>
    </location>
    <ligand>
        <name>glyoxylate</name>
        <dbReference type="ChEBI" id="CHEBI:36655"/>
    </ligand>
</feature>
<keyword evidence="2 9" id="KW-0285">Flavoprotein</keyword>
<gene>
    <name evidence="11" type="ORF">AX774_g1620</name>
</gene>
<protein>
    <recommendedName>
        <fullName evidence="6">Oxidase FUB9</fullName>
    </recommendedName>
    <alternativeName>
        <fullName evidence="7">Fusaric acid biosynthesis protein 9</fullName>
    </alternativeName>
</protein>
<feature type="binding site" evidence="9">
    <location>
        <begin position="307"/>
        <end position="311"/>
    </location>
    <ligand>
        <name>FMN</name>
        <dbReference type="ChEBI" id="CHEBI:58210"/>
    </ligand>
</feature>
<evidence type="ECO:0000259" key="10">
    <source>
        <dbReference type="PROSITE" id="PS51349"/>
    </source>
</evidence>
<evidence type="ECO:0000256" key="5">
    <source>
        <dbReference type="ARBA" id="ARBA00024042"/>
    </source>
</evidence>
<dbReference type="InterPro" id="IPR008259">
    <property type="entry name" value="FMN_hydac_DH_AS"/>
</dbReference>
<dbReference type="Gene3D" id="3.20.20.70">
    <property type="entry name" value="Aldolase class I"/>
    <property type="match status" value="1"/>
</dbReference>
<dbReference type="Proteomes" id="UP000188320">
    <property type="component" value="Unassembled WGS sequence"/>
</dbReference>
<evidence type="ECO:0000313" key="12">
    <source>
        <dbReference type="Proteomes" id="UP000188320"/>
    </source>
</evidence>
<evidence type="ECO:0000256" key="8">
    <source>
        <dbReference type="PIRSR" id="PIRSR000138-1"/>
    </source>
</evidence>
<dbReference type="PANTHER" id="PTHR10578">
    <property type="entry name" value="S -2-HYDROXY-ACID OXIDASE-RELATED"/>
    <property type="match status" value="1"/>
</dbReference>
<sequence>MTKIASLDDIERLAHQKLDKNALDYYSSGAQDELTLRDNIRAFDRYQIRPRVLRDVSCVNTDVKLFGNKFASPIFIAPAAMQKMAHPEGEKATVRAAFRKNIAVGISTMTTTGFDELWETVQPILNEKKTQAEEIYNPTLWFQLYVYKDRARSLDIIRKAERNGFTAVVVTVDTPVLGRRLADIKNEFALPPHLSLANFTDILESESDANGGVKSTNISMIAKCITQAVDPSLTWEDMKWLKRQTKLPVLVKGVLTAQDAVLAVEHGMDGIVVSNHGGRQLDTAPATIDALAEVAEAVNGRIPVLMDGGVRRGTDVFKALALGAKGVFLGRPNLWGLAYNGEEGVCTMLDLINEEFRLAMALAGCTKISDINKTFIQRSPTYSAKL</sequence>
<feature type="binding site" evidence="9">
    <location>
        <begin position="78"/>
        <end position="80"/>
    </location>
    <ligand>
        <name>FMN</name>
        <dbReference type="ChEBI" id="CHEBI:58210"/>
    </ligand>
</feature>
<dbReference type="CDD" id="cd02809">
    <property type="entry name" value="alpha_hydroxyacid_oxid_FMN"/>
    <property type="match status" value="1"/>
</dbReference>
<evidence type="ECO:0000256" key="9">
    <source>
        <dbReference type="PIRSR" id="PIRSR000138-2"/>
    </source>
</evidence>
<reference evidence="12" key="1">
    <citation type="submission" date="2017-01" db="EMBL/GenBank/DDBJ databases">
        <authorList>
            <person name="Wang Y."/>
            <person name="White M."/>
            <person name="Kvist S."/>
            <person name="Moncalvo J.-M."/>
        </authorList>
    </citation>
    <scope>NUCLEOTIDE SEQUENCE [LARGE SCALE GENOMIC DNA]</scope>
    <source>
        <strain evidence="12">COL-18-3</strain>
    </source>
</reference>
<dbReference type="Pfam" id="PF01070">
    <property type="entry name" value="FMN_dh"/>
    <property type="match status" value="1"/>
</dbReference>
<evidence type="ECO:0000256" key="3">
    <source>
        <dbReference type="ARBA" id="ARBA00022643"/>
    </source>
</evidence>
<evidence type="ECO:0000256" key="4">
    <source>
        <dbReference type="ARBA" id="ARBA00023002"/>
    </source>
</evidence>
<accession>A0A1R1PV71</accession>
<dbReference type="InterPro" id="IPR012133">
    <property type="entry name" value="Alpha-hydoxy_acid_DH_FMN"/>
</dbReference>
<dbReference type="InterPro" id="IPR037396">
    <property type="entry name" value="FMN_HAD"/>
</dbReference>
<comment type="caution">
    <text evidence="11">The sequence shown here is derived from an EMBL/GenBank/DDBJ whole genome shotgun (WGS) entry which is preliminary data.</text>
</comment>
<comment type="cofactor">
    <cofactor evidence="1">
        <name>FMN</name>
        <dbReference type="ChEBI" id="CHEBI:58210"/>
    </cofactor>
</comment>
<feature type="binding site" evidence="9">
    <location>
        <position position="143"/>
    </location>
    <ligand>
        <name>FMN</name>
        <dbReference type="ChEBI" id="CHEBI:58210"/>
    </ligand>
</feature>
<feature type="binding site" evidence="9">
    <location>
        <position position="274"/>
    </location>
    <ligand>
        <name>FMN</name>
        <dbReference type="ChEBI" id="CHEBI:58210"/>
    </ligand>
</feature>
<dbReference type="OrthoDB" id="1925334at2759"/>
<evidence type="ECO:0000256" key="6">
    <source>
        <dbReference type="ARBA" id="ARBA00073420"/>
    </source>
</evidence>
<organism evidence="11 12">
    <name type="scientific">Zancudomyces culisetae</name>
    <name type="common">Gut fungus</name>
    <name type="synonym">Smittium culisetae</name>
    <dbReference type="NCBI Taxonomy" id="1213189"/>
    <lineage>
        <taxon>Eukaryota</taxon>
        <taxon>Fungi</taxon>
        <taxon>Fungi incertae sedis</taxon>
        <taxon>Zoopagomycota</taxon>
        <taxon>Kickxellomycotina</taxon>
        <taxon>Harpellomycetes</taxon>
        <taxon>Harpellales</taxon>
        <taxon>Legeriomycetaceae</taxon>
        <taxon>Zancudomyces</taxon>
    </lineage>
</organism>
<evidence type="ECO:0000256" key="2">
    <source>
        <dbReference type="ARBA" id="ARBA00022630"/>
    </source>
</evidence>
<dbReference type="PIRSF" id="PIRSF000138">
    <property type="entry name" value="Al-hdrx_acd_dh"/>
    <property type="match status" value="1"/>
</dbReference>
<evidence type="ECO:0000313" key="11">
    <source>
        <dbReference type="EMBL" id="OMH84841.1"/>
    </source>
</evidence>
<feature type="domain" description="FMN hydroxy acid dehydrogenase" evidence="10">
    <location>
        <begin position="1"/>
        <end position="381"/>
    </location>
</feature>
<dbReference type="GO" id="GO:0016491">
    <property type="term" value="F:oxidoreductase activity"/>
    <property type="evidence" value="ECO:0007669"/>
    <property type="project" value="UniProtKB-KW"/>
</dbReference>
<feature type="binding site" evidence="9">
    <location>
        <position position="107"/>
    </location>
    <ligand>
        <name>FMN</name>
        <dbReference type="ChEBI" id="CHEBI:58210"/>
    </ligand>
</feature>
<evidence type="ECO:0000256" key="1">
    <source>
        <dbReference type="ARBA" id="ARBA00001917"/>
    </source>
</evidence>
<dbReference type="SUPFAM" id="SSF51395">
    <property type="entry name" value="FMN-linked oxidoreductases"/>
    <property type="match status" value="1"/>
</dbReference>
<proteinExistence type="inferred from homology"/>
<dbReference type="PANTHER" id="PTHR10578:SF107">
    <property type="entry name" value="2-HYDROXYACID OXIDASE 1"/>
    <property type="match status" value="1"/>
</dbReference>
<dbReference type="GO" id="GO:0010181">
    <property type="term" value="F:FMN binding"/>
    <property type="evidence" value="ECO:0007669"/>
    <property type="project" value="InterPro"/>
</dbReference>
<keyword evidence="4" id="KW-0560">Oxidoreductase</keyword>
<feature type="binding site" evidence="9">
    <location>
        <position position="276"/>
    </location>
    <ligand>
        <name>glyoxylate</name>
        <dbReference type="ChEBI" id="CHEBI:36655"/>
    </ligand>
</feature>
<feature type="binding site" evidence="9">
    <location>
        <position position="279"/>
    </location>
    <ligand>
        <name>glyoxylate</name>
        <dbReference type="ChEBI" id="CHEBI:36655"/>
    </ligand>
</feature>
<dbReference type="InterPro" id="IPR000262">
    <property type="entry name" value="FMN-dep_DH"/>
</dbReference>